<evidence type="ECO:0000313" key="13">
    <source>
        <dbReference type="Proteomes" id="UP001164286"/>
    </source>
</evidence>
<proteinExistence type="inferred from homology"/>
<comment type="cofactor">
    <cofactor evidence="1 10">
        <name>pyridoxal 5'-phosphate</name>
        <dbReference type="ChEBI" id="CHEBI:597326"/>
    </cofactor>
</comment>
<dbReference type="InterPro" id="IPR043131">
    <property type="entry name" value="BCAT-like_N"/>
</dbReference>
<evidence type="ECO:0000256" key="10">
    <source>
        <dbReference type="RuleBase" id="RU004516"/>
    </source>
</evidence>
<dbReference type="Gene3D" id="3.20.10.10">
    <property type="entry name" value="D-amino Acid Aminotransferase, subunit A, domain 2"/>
    <property type="match status" value="1"/>
</dbReference>
<dbReference type="Gene3D" id="3.30.470.10">
    <property type="match status" value="1"/>
</dbReference>
<dbReference type="GO" id="GO:0009099">
    <property type="term" value="P:L-valine biosynthetic process"/>
    <property type="evidence" value="ECO:0007669"/>
    <property type="project" value="TreeGrafter"/>
</dbReference>
<dbReference type="InterPro" id="IPR036038">
    <property type="entry name" value="Aminotransferase-like"/>
</dbReference>
<organism evidence="12 13">
    <name type="scientific">Dioszegia hungarica</name>
    <dbReference type="NCBI Taxonomy" id="4972"/>
    <lineage>
        <taxon>Eukaryota</taxon>
        <taxon>Fungi</taxon>
        <taxon>Dikarya</taxon>
        <taxon>Basidiomycota</taxon>
        <taxon>Agaricomycotina</taxon>
        <taxon>Tremellomycetes</taxon>
        <taxon>Tremellales</taxon>
        <taxon>Bulleribasidiaceae</taxon>
        <taxon>Dioszegia</taxon>
    </lineage>
</organism>
<dbReference type="GO" id="GO:0009098">
    <property type="term" value="P:L-leucine biosynthetic process"/>
    <property type="evidence" value="ECO:0007669"/>
    <property type="project" value="TreeGrafter"/>
</dbReference>
<evidence type="ECO:0000256" key="6">
    <source>
        <dbReference type="ARBA" id="ARBA00022898"/>
    </source>
</evidence>
<evidence type="ECO:0000256" key="1">
    <source>
        <dbReference type="ARBA" id="ARBA00001933"/>
    </source>
</evidence>
<keyword evidence="3 11" id="KW-0032">Aminotransferase</keyword>
<name>A0AA38H236_9TREE</name>
<evidence type="ECO:0000313" key="12">
    <source>
        <dbReference type="EMBL" id="KAI9633302.1"/>
    </source>
</evidence>
<dbReference type="Pfam" id="PF01063">
    <property type="entry name" value="Aminotran_4"/>
    <property type="match status" value="1"/>
</dbReference>
<evidence type="ECO:0000256" key="2">
    <source>
        <dbReference type="ARBA" id="ARBA00009320"/>
    </source>
</evidence>
<keyword evidence="6 10" id="KW-0663">Pyridoxal phosphate</keyword>
<dbReference type="PANTHER" id="PTHR11825:SF44">
    <property type="entry name" value="BRANCHED-CHAIN-AMINO-ACID AMINOTRANSFERASE"/>
    <property type="match status" value="1"/>
</dbReference>
<sequence length="408" mass="44703">MTATPPTLAALSAKNLYLQPLPPSHTPLPGKENFGRYMLSIPWNNVTGWGQATIEPRRDITVDPLSGVMQYAGTCFEGMKCYKTEEGDLRLFRPSKNFDRLKRSAARLGLPCEWDNDELVSLLAKLVSLESDLVPQYDGGNLYIRPTMIETGEAYGIKASPYASSALLYIVTAVNLGKALYASAEEEGKGIKLDACKEYIRAWPGGTGSYKLGANYGTVMIAKKPDFAMSLWVHTEGGEDYISEAGAMNVFIIKQAEDGALEFITMSLSNGIVLPGITRDSIIELLRKHGANEKDFPLDGMLRNIRVVERDISMSEITSSLADGSLKGMFGCGTGVVVVSIGQIQYDNQMYTIPHNPLVLLLRDTITGMQRGKIEHEWSYKVPEWKGVRAEAAAESKGNDEKAEDLAA</sequence>
<comment type="similarity">
    <text evidence="2 9">Belongs to the class-IV pyridoxal-phosphate-dependent aminotransferase family.</text>
</comment>
<feature type="modified residue" description="N6-(pyridoxal phosphate)lysine" evidence="8">
    <location>
        <position position="211"/>
    </location>
</feature>
<dbReference type="InterPro" id="IPR043132">
    <property type="entry name" value="BCAT-like_C"/>
</dbReference>
<dbReference type="EMBL" id="JAKWFO010000011">
    <property type="protein sequence ID" value="KAI9633302.1"/>
    <property type="molecule type" value="Genomic_DNA"/>
</dbReference>
<evidence type="ECO:0000256" key="11">
    <source>
        <dbReference type="RuleBase" id="RU004517"/>
    </source>
</evidence>
<dbReference type="GO" id="GO:0005739">
    <property type="term" value="C:mitochondrion"/>
    <property type="evidence" value="ECO:0007669"/>
    <property type="project" value="TreeGrafter"/>
</dbReference>
<dbReference type="InterPro" id="IPR001544">
    <property type="entry name" value="Aminotrans_IV"/>
</dbReference>
<comment type="catalytic activity">
    <reaction evidence="11">
        <text>L-leucine + 2-oxoglutarate = 4-methyl-2-oxopentanoate + L-glutamate</text>
        <dbReference type="Rhea" id="RHEA:18321"/>
        <dbReference type="ChEBI" id="CHEBI:16810"/>
        <dbReference type="ChEBI" id="CHEBI:17865"/>
        <dbReference type="ChEBI" id="CHEBI:29985"/>
        <dbReference type="ChEBI" id="CHEBI:57427"/>
        <dbReference type="EC" id="2.6.1.42"/>
    </reaction>
</comment>
<reference evidence="12" key="1">
    <citation type="journal article" date="2022" name="G3 (Bethesda)">
        <title>High quality genome of the basidiomycete yeast Dioszegia hungarica PDD-24b-2 isolated from cloud water.</title>
        <authorList>
            <person name="Jarrige D."/>
            <person name="Haridas S."/>
            <person name="Bleykasten-Grosshans C."/>
            <person name="Joly M."/>
            <person name="Nadalig T."/>
            <person name="Sancelme M."/>
            <person name="Vuilleumier S."/>
            <person name="Grigoriev I.V."/>
            <person name="Amato P."/>
            <person name="Bringel F."/>
        </authorList>
    </citation>
    <scope>NUCLEOTIDE SEQUENCE</scope>
    <source>
        <strain evidence="12">PDD-24b-2</strain>
    </source>
</reference>
<comment type="catalytic activity">
    <reaction evidence="11">
        <text>L-isoleucine + 2-oxoglutarate = (S)-3-methyl-2-oxopentanoate + L-glutamate</text>
        <dbReference type="Rhea" id="RHEA:24801"/>
        <dbReference type="ChEBI" id="CHEBI:16810"/>
        <dbReference type="ChEBI" id="CHEBI:29985"/>
        <dbReference type="ChEBI" id="CHEBI:35146"/>
        <dbReference type="ChEBI" id="CHEBI:58045"/>
        <dbReference type="EC" id="2.6.1.42"/>
    </reaction>
</comment>
<dbReference type="InterPro" id="IPR018300">
    <property type="entry name" value="Aminotrans_IV_CS"/>
</dbReference>
<dbReference type="RefSeq" id="XP_052943079.1">
    <property type="nucleotide sequence ID" value="XM_053085947.1"/>
</dbReference>
<evidence type="ECO:0000256" key="7">
    <source>
        <dbReference type="ARBA" id="ARBA00023304"/>
    </source>
</evidence>
<protein>
    <recommendedName>
        <fullName evidence="11">Branched-chain-amino-acid aminotransferase</fullName>
        <ecNumber evidence="11">2.6.1.42</ecNumber>
    </recommendedName>
</protein>
<gene>
    <name evidence="12" type="ORF">MKK02DRAFT_18438</name>
</gene>
<evidence type="ECO:0000256" key="5">
    <source>
        <dbReference type="ARBA" id="ARBA00022679"/>
    </source>
</evidence>
<accession>A0AA38H236</accession>
<comment type="catalytic activity">
    <reaction evidence="11">
        <text>L-valine + 2-oxoglutarate = 3-methyl-2-oxobutanoate + L-glutamate</text>
        <dbReference type="Rhea" id="RHEA:24813"/>
        <dbReference type="ChEBI" id="CHEBI:11851"/>
        <dbReference type="ChEBI" id="CHEBI:16810"/>
        <dbReference type="ChEBI" id="CHEBI:29985"/>
        <dbReference type="ChEBI" id="CHEBI:57762"/>
        <dbReference type="EC" id="2.6.1.42"/>
    </reaction>
</comment>
<dbReference type="PIRSF" id="PIRSF006468">
    <property type="entry name" value="BCAT1"/>
    <property type="match status" value="1"/>
</dbReference>
<comment type="caution">
    <text evidence="12">The sequence shown here is derived from an EMBL/GenBank/DDBJ whole genome shotgun (WGS) entry which is preliminary data.</text>
</comment>
<dbReference type="GO" id="GO:0004084">
    <property type="term" value="F:branched-chain-amino-acid transaminase activity"/>
    <property type="evidence" value="ECO:0007669"/>
    <property type="project" value="UniProtKB-EC"/>
</dbReference>
<keyword evidence="13" id="KW-1185">Reference proteome</keyword>
<dbReference type="AlphaFoldDB" id="A0AA38H236"/>
<dbReference type="EC" id="2.6.1.42" evidence="11"/>
<dbReference type="SUPFAM" id="SSF56752">
    <property type="entry name" value="D-aminoacid aminotransferase-like PLP-dependent enzymes"/>
    <property type="match status" value="1"/>
</dbReference>
<dbReference type="PROSITE" id="PS00770">
    <property type="entry name" value="AA_TRANSFER_CLASS_4"/>
    <property type="match status" value="1"/>
</dbReference>
<evidence type="ECO:0000256" key="9">
    <source>
        <dbReference type="RuleBase" id="RU004106"/>
    </source>
</evidence>
<dbReference type="GeneID" id="77725148"/>
<dbReference type="PANTHER" id="PTHR11825">
    <property type="entry name" value="SUBGROUP IIII AMINOTRANSFERASE"/>
    <property type="match status" value="1"/>
</dbReference>
<keyword evidence="5 11" id="KW-0808">Transferase</keyword>
<dbReference type="InterPro" id="IPR005786">
    <property type="entry name" value="B_amino_transII"/>
</dbReference>
<keyword evidence="4 11" id="KW-0028">Amino-acid biosynthesis</keyword>
<evidence type="ECO:0000256" key="8">
    <source>
        <dbReference type="PIRSR" id="PIRSR006468-1"/>
    </source>
</evidence>
<dbReference type="Proteomes" id="UP001164286">
    <property type="component" value="Unassembled WGS sequence"/>
</dbReference>
<evidence type="ECO:0000256" key="4">
    <source>
        <dbReference type="ARBA" id="ARBA00022605"/>
    </source>
</evidence>
<evidence type="ECO:0000256" key="3">
    <source>
        <dbReference type="ARBA" id="ARBA00022576"/>
    </source>
</evidence>
<keyword evidence="7 11" id="KW-0100">Branched-chain amino acid biosynthesis</keyword>